<keyword evidence="1" id="KW-1133">Transmembrane helix</keyword>
<keyword evidence="1" id="KW-0472">Membrane</keyword>
<dbReference type="InterPro" id="IPR013761">
    <property type="entry name" value="SAM/pointed_sf"/>
</dbReference>
<proteinExistence type="predicted"/>
<dbReference type="SMART" id="SM00454">
    <property type="entry name" value="SAM"/>
    <property type="match status" value="1"/>
</dbReference>
<dbReference type="InterPro" id="IPR051725">
    <property type="entry name" value="SAM-SH3_domain_protein"/>
</dbReference>
<dbReference type="Pfam" id="PF00536">
    <property type="entry name" value="SAM_1"/>
    <property type="match status" value="1"/>
</dbReference>
<protein>
    <recommendedName>
        <fullName evidence="2">SAM domain-containing protein</fullName>
    </recommendedName>
</protein>
<dbReference type="Gene3D" id="1.10.150.50">
    <property type="entry name" value="Transcription Factor, Ets-1"/>
    <property type="match status" value="1"/>
</dbReference>
<dbReference type="AlphaFoldDB" id="A0A1B6GJ28"/>
<dbReference type="CDD" id="cd09487">
    <property type="entry name" value="SAM_superfamily"/>
    <property type="match status" value="1"/>
</dbReference>
<dbReference type="PANTHER" id="PTHR12301:SF10">
    <property type="match status" value="1"/>
</dbReference>
<feature type="non-terminal residue" evidence="3">
    <location>
        <position position="1"/>
    </location>
</feature>
<evidence type="ECO:0000313" key="3">
    <source>
        <dbReference type="EMBL" id="JAS62439.1"/>
    </source>
</evidence>
<keyword evidence="1" id="KW-0812">Transmembrane</keyword>
<feature type="transmembrane region" description="Helical" evidence="1">
    <location>
        <begin position="253"/>
        <end position="269"/>
    </location>
</feature>
<gene>
    <name evidence="3" type="ORF">g.17491</name>
</gene>
<organism evidence="3">
    <name type="scientific">Cuerna arida</name>
    <dbReference type="NCBI Taxonomy" id="1464854"/>
    <lineage>
        <taxon>Eukaryota</taxon>
        <taxon>Metazoa</taxon>
        <taxon>Ecdysozoa</taxon>
        <taxon>Arthropoda</taxon>
        <taxon>Hexapoda</taxon>
        <taxon>Insecta</taxon>
        <taxon>Pterygota</taxon>
        <taxon>Neoptera</taxon>
        <taxon>Paraneoptera</taxon>
        <taxon>Hemiptera</taxon>
        <taxon>Auchenorrhyncha</taxon>
        <taxon>Membracoidea</taxon>
        <taxon>Cicadellidae</taxon>
        <taxon>Cicadellinae</taxon>
        <taxon>Proconiini</taxon>
        <taxon>Cuerna</taxon>
    </lineage>
</organism>
<feature type="domain" description="SAM" evidence="2">
    <location>
        <begin position="86"/>
        <end position="149"/>
    </location>
</feature>
<dbReference type="InterPro" id="IPR001660">
    <property type="entry name" value="SAM"/>
</dbReference>
<reference evidence="3" key="1">
    <citation type="submission" date="2015-11" db="EMBL/GenBank/DDBJ databases">
        <title>De novo transcriptome assembly of four potential Pierce s Disease insect vectors from Arizona vineyards.</title>
        <authorList>
            <person name="Tassone E.E."/>
        </authorList>
    </citation>
    <scope>NUCLEOTIDE SEQUENCE</scope>
</reference>
<sequence length="273" mass="30776">IFVLSVSRVSKFVKFTKFERVILLLIYIFSYNTLILIHLRHIILIFRNRMATVESPLSENKLSNDSELNSEENQENITELQEDWGDEYNDVVTFLCGLHLNQYVETFVDQGINLDIFLNLSEDDLCHIGMTNSKHRASLLQGISQLKQNKSKMSDTVQLTDLSSEEVNSMMANTLKHLTVIHASLAHMRLNLRNPCVHNSLINLKLTSAGLLEILTGEADIQAQLVMNQANALLAKKPGTVDRASATRWTSKLTVISGIGIICGLLFYVKKVM</sequence>
<name>A0A1B6GJ28_9HEMI</name>
<evidence type="ECO:0000256" key="1">
    <source>
        <dbReference type="SAM" id="Phobius"/>
    </source>
</evidence>
<accession>A0A1B6GJ28</accession>
<dbReference type="PANTHER" id="PTHR12301">
    <property type="entry name" value="SAM-DOMAIN, SH3 AND NUCLEAR LOCALIZATION SIGNALS PROTEIN RELATED"/>
    <property type="match status" value="1"/>
</dbReference>
<evidence type="ECO:0000259" key="2">
    <source>
        <dbReference type="PROSITE" id="PS50105"/>
    </source>
</evidence>
<dbReference type="SUPFAM" id="SSF47769">
    <property type="entry name" value="SAM/Pointed domain"/>
    <property type="match status" value="1"/>
</dbReference>
<dbReference type="PROSITE" id="PS50105">
    <property type="entry name" value="SAM_DOMAIN"/>
    <property type="match status" value="1"/>
</dbReference>
<feature type="transmembrane region" description="Helical" evidence="1">
    <location>
        <begin position="20"/>
        <end position="39"/>
    </location>
</feature>
<dbReference type="EMBL" id="GECZ01007330">
    <property type="protein sequence ID" value="JAS62439.1"/>
    <property type="molecule type" value="Transcribed_RNA"/>
</dbReference>